<evidence type="ECO:0000313" key="2">
    <source>
        <dbReference type="EMBL" id="CAF3617382.1"/>
    </source>
</evidence>
<accession>A0A813UYR3</accession>
<organism evidence="1 3">
    <name type="scientific">Didymodactylos carnosus</name>
    <dbReference type="NCBI Taxonomy" id="1234261"/>
    <lineage>
        <taxon>Eukaryota</taxon>
        <taxon>Metazoa</taxon>
        <taxon>Spiralia</taxon>
        <taxon>Gnathifera</taxon>
        <taxon>Rotifera</taxon>
        <taxon>Eurotatoria</taxon>
        <taxon>Bdelloidea</taxon>
        <taxon>Philodinida</taxon>
        <taxon>Philodinidae</taxon>
        <taxon>Didymodactylos</taxon>
    </lineage>
</organism>
<dbReference type="EMBL" id="CAJOBC010000709">
    <property type="protein sequence ID" value="CAF3617382.1"/>
    <property type="molecule type" value="Genomic_DNA"/>
</dbReference>
<protein>
    <submittedName>
        <fullName evidence="1">Uncharacterized protein</fullName>
    </submittedName>
</protein>
<dbReference type="Gene3D" id="3.30.559.10">
    <property type="entry name" value="Chloramphenicol acetyltransferase-like domain"/>
    <property type="match status" value="1"/>
</dbReference>
<dbReference type="Proteomes" id="UP000681722">
    <property type="component" value="Unassembled WGS sequence"/>
</dbReference>
<gene>
    <name evidence="1" type="ORF">GPM918_LOCUS5012</name>
    <name evidence="2" type="ORF">SRO942_LOCUS5020</name>
</gene>
<sequence length="252" mass="29045">MKHLSNAGPLQEMFKLFSSWKDTYEQLNLRFSCEQLAKPRELAGGNNLTIQDSLSAYIILTLNTHCYLNDDQRRILRTNTPVNFRGVSHSIAPAGHVSNAVFMMLSDDFDDPLSLSSIVRTIRRSIIRSRDPKFLEPWLTPADGLLRKIARENLLANWGQFPNEVIVNSNLRYDWAGLVDLGYTDKCRFYTVWTDPLYFRVFHLNPVQDGTEWLPRDRNGAEVAFLLENDMKERFVSAWQKGVAANFTKVKQ</sequence>
<name>A0A813UYR3_9BILA</name>
<proteinExistence type="predicted"/>
<dbReference type="AlphaFoldDB" id="A0A813UYR3"/>
<evidence type="ECO:0000313" key="1">
    <source>
        <dbReference type="EMBL" id="CAF0830191.1"/>
    </source>
</evidence>
<dbReference type="OrthoDB" id="1862401at2759"/>
<comment type="caution">
    <text evidence="1">The sequence shown here is derived from an EMBL/GenBank/DDBJ whole genome shotgun (WGS) entry which is preliminary data.</text>
</comment>
<evidence type="ECO:0000313" key="3">
    <source>
        <dbReference type="Proteomes" id="UP000663829"/>
    </source>
</evidence>
<reference evidence="1" key="1">
    <citation type="submission" date="2021-02" db="EMBL/GenBank/DDBJ databases">
        <authorList>
            <person name="Nowell W R."/>
        </authorList>
    </citation>
    <scope>NUCLEOTIDE SEQUENCE</scope>
</reference>
<dbReference type="Proteomes" id="UP000663829">
    <property type="component" value="Unassembled WGS sequence"/>
</dbReference>
<dbReference type="EMBL" id="CAJNOQ010000707">
    <property type="protein sequence ID" value="CAF0830191.1"/>
    <property type="molecule type" value="Genomic_DNA"/>
</dbReference>
<dbReference type="InterPro" id="IPR023213">
    <property type="entry name" value="CAT-like_dom_sf"/>
</dbReference>
<keyword evidence="3" id="KW-1185">Reference proteome</keyword>